<dbReference type="EMBL" id="KT995470">
    <property type="protein sequence ID" value="ALN66268.1"/>
    <property type="molecule type" value="Genomic_DNA"/>
</dbReference>
<organism evidence="2 3">
    <name type="scientific">White spot syndrome virus</name>
    <dbReference type="NCBI Taxonomy" id="342409"/>
    <lineage>
        <taxon>Viruses</taxon>
        <taxon>Viruses incertae sedis</taxon>
        <taxon>Naldaviricetes</taxon>
        <taxon>Nimaviridae</taxon>
        <taxon>Whispovirus</taxon>
    </lineage>
</organism>
<evidence type="ECO:0000313" key="2">
    <source>
        <dbReference type="EMBL" id="ALN66268.1"/>
    </source>
</evidence>
<proteinExistence type="predicted"/>
<dbReference type="Proteomes" id="UP000281341">
    <property type="component" value="Segment"/>
</dbReference>
<accession>A0A0S2E654</accession>
<feature type="region of interest" description="Disordered" evidence="1">
    <location>
        <begin position="380"/>
        <end position="400"/>
    </location>
</feature>
<protein>
    <submittedName>
        <fullName evidence="2">Envelope and capsid protein</fullName>
    </submittedName>
</protein>
<feature type="compositionally biased region" description="Basic and acidic residues" evidence="1">
    <location>
        <begin position="385"/>
        <end position="400"/>
    </location>
</feature>
<name>A0A0S2E654_9VIRU</name>
<evidence type="ECO:0000313" key="3">
    <source>
        <dbReference type="Proteomes" id="UP000281341"/>
    </source>
</evidence>
<evidence type="ECO:0000256" key="1">
    <source>
        <dbReference type="SAM" id="MobiDB-lite"/>
    </source>
</evidence>
<sequence length="800" mass="89465">MLSFNPEYASWFGKMITDPGVILPVSKDVVLFGSRGQSDVGIMTLDPHDLDIKITSKRIGVEERLAQYNTLPMDFTRAMEKELNNSRNMKESIFTGIFLDTGSAIFEDNMFNGGGSALRLIRSPALNSAVFSSKNYIIKQLPTITKSLRRSQARDKQVDKTREKIVVDSFSILSAIAAQVMHLTDGEMTYVPDGHCVNVVMSETNASSIYLIINDPTGSGWKIMPNNFNKTLEMRDGVIDRVETLVEFACKCVASSLIKRGMDLVDMQRTIRSMDFLPPASSTSNNTPRVAIMTSGSSTTTGIGSLSILAEDGSTHHQIKLSEYRTGLSITENNREVSFTVEPSIDGVQAEHPLSPSILQWLPPLVKRPEVVAAAAAAVVEEENGDNKPSDKDNEDKYSDTDFWSNVPVTPLITPKKWRACKINDRAMISSWKNNLVKLHKYDWTNKTTKVDYFDKMAAFVALMTFRKFQDILADNYVPPQTPSQGSEYAVTMSNVATLFTDVYGFESNGNKPLFALEQLENETGFESIYVLNIIGNSPDGNSVRVVRLEKEMSFLLKAKQYFTEMAIPPINEKCKWTDKAPSSVKEYKYFCDLTAPISKRPRKDNNDGGVEHSALTYTPRCIYHTERCLVHLYSEPEKITEHVSFNKDLNILEIGKNITNQYQTNYKSIFEIVDVPIIVASMSSTKTMTVNNYIISTPSATTKFVQDPPKTGKQLLAVEEVRNFKLKSVLVPPPYFRDNKRNTTLCSQITEQNCPSSSEGGRFSCPSESLILKYSNLSKKRALEEIAPETETSILSLAM</sequence>
<reference evidence="2 3" key="1">
    <citation type="submission" date="2015-11" db="EMBL/GenBank/DDBJ databases">
        <title>Comparative analysis of genome sequences of three different virulent isolates of white spot syndrome virus.</title>
        <authorList>
            <person name="Gao M."/>
            <person name="Yang F."/>
            <person name="Xu L."/>
            <person name="Li F."/>
        </authorList>
    </citation>
    <scope>NUCLEOTIDE SEQUENCE [LARGE SCALE GENOMIC DNA]</scope>
    <source>
        <strain evidence="2 3">CN02</strain>
    </source>
</reference>